<dbReference type="InterPro" id="IPR019787">
    <property type="entry name" value="Znf_PHD-finger"/>
</dbReference>
<keyword evidence="1" id="KW-0479">Metal-binding</keyword>
<feature type="region of interest" description="Disordered" evidence="5">
    <location>
        <begin position="162"/>
        <end position="196"/>
    </location>
</feature>
<evidence type="ECO:0000256" key="1">
    <source>
        <dbReference type="ARBA" id="ARBA00022723"/>
    </source>
</evidence>
<keyword evidence="2 4" id="KW-0863">Zinc-finger</keyword>
<comment type="caution">
    <text evidence="7">The sequence shown here is derived from an EMBL/GenBank/DDBJ whole genome shotgun (WGS) entry which is preliminary data.</text>
</comment>
<dbReference type="GO" id="GO:0008270">
    <property type="term" value="F:zinc ion binding"/>
    <property type="evidence" value="ECO:0007669"/>
    <property type="project" value="UniProtKB-KW"/>
</dbReference>
<dbReference type="AlphaFoldDB" id="A0A8S3SGM9"/>
<dbReference type="InterPro" id="IPR011011">
    <property type="entry name" value="Znf_FYVE_PHD"/>
</dbReference>
<name>A0A8S3SGM9_MYTED</name>
<dbReference type="InterPro" id="IPR013083">
    <property type="entry name" value="Znf_RING/FYVE/PHD"/>
</dbReference>
<dbReference type="SUPFAM" id="SSF57903">
    <property type="entry name" value="FYVE/PHD zinc finger"/>
    <property type="match status" value="1"/>
</dbReference>
<sequence>MSERKLEKYLKKERQPTVGTSTTCCLALSPSSSPQVLDISSGSPKYTLLDSSIAKPSTEICPMCSEFVVEEGIACDKCNFWLHFECTGINKDKTNLNSIQGEDFICMLCNNDLLYEDRNTNETLCQIIQDNEDIHSDSILTNVNVIDPSSNTDKQLISNSSAINSSSNDAKGELGQPTVGSSTTSCPDFPLATASDTVGSQNENQVNIPINAEPHTVAPIPSFQAYNHQFVHQFQPLAYNYSNGPHPSNIHMAHPSTNHMDTSGLHDRVQHPQQHNYPQHGPPIRQFPVSHSETQTRQPRAHVNNSQQQSHSQSSQKKPSHLPTNSHIMDSHSQNKRTDHQSNQFRHNAHQKLGKSGQPIVGLSTTCRPALLPTPSTGDRTSLQLLSDSIDLDTNTTHDETVCHSSINITSQDSSVSLNLDVNNSNEPSLDSNVQANSNGNTKGNFAHPFRQTCLLKHPPDQRHQEDKLVSQSCGPNNGQAKLRNLRQILCQHFGTLCSHSTKNISIPLLVRNTNQKKITKTKVLWERRDEEKYRETILNELLQKDLPTLDIDKQIDIISNSLLNAQQQSIPSKITQLKGPKWKATPEVTVLLRMCKVLYNKWADLGKPIGHPLSLELKTHKKLRQRQRMEQAIDRNTIHSQIMNTSSSQMFHRLIRRNLGDNSQSAINCIKTDENEYLFLAKDQRKAFASYYEDLSAPKPEQYDDLYVNLCKIRQKEMMKTFEDQEIPSNYFTSADIIKAIEELNMNKSADEFGLLWTASDSSSSRISPSKLKWKSLVTKHLNTYWQNTLRDDAESKSTLKYMETKHLLIGKNHSVWTIFDKTKAEVRKAIIKARIVSGTYTEF</sequence>
<feature type="compositionally biased region" description="Polar residues" evidence="5">
    <location>
        <begin position="289"/>
        <end position="298"/>
    </location>
</feature>
<protein>
    <recommendedName>
        <fullName evidence="6">PHD-type domain-containing protein</fullName>
    </recommendedName>
</protein>
<feature type="compositionally biased region" description="Polar residues" evidence="5">
    <location>
        <begin position="322"/>
        <end position="332"/>
    </location>
</feature>
<reference evidence="7" key="1">
    <citation type="submission" date="2021-03" db="EMBL/GenBank/DDBJ databases">
        <authorList>
            <person name="Bekaert M."/>
        </authorList>
    </citation>
    <scope>NUCLEOTIDE SEQUENCE</scope>
</reference>
<dbReference type="PROSITE" id="PS01359">
    <property type="entry name" value="ZF_PHD_1"/>
    <property type="match status" value="1"/>
</dbReference>
<evidence type="ECO:0000259" key="6">
    <source>
        <dbReference type="PROSITE" id="PS50016"/>
    </source>
</evidence>
<keyword evidence="3" id="KW-0862">Zinc</keyword>
<dbReference type="Gene3D" id="3.30.40.10">
    <property type="entry name" value="Zinc/RING finger domain, C3HC4 (zinc finger)"/>
    <property type="match status" value="1"/>
</dbReference>
<dbReference type="PROSITE" id="PS50016">
    <property type="entry name" value="ZF_PHD_2"/>
    <property type="match status" value="1"/>
</dbReference>
<organism evidence="7 8">
    <name type="scientific">Mytilus edulis</name>
    <name type="common">Blue mussel</name>
    <dbReference type="NCBI Taxonomy" id="6550"/>
    <lineage>
        <taxon>Eukaryota</taxon>
        <taxon>Metazoa</taxon>
        <taxon>Spiralia</taxon>
        <taxon>Lophotrochozoa</taxon>
        <taxon>Mollusca</taxon>
        <taxon>Bivalvia</taxon>
        <taxon>Autobranchia</taxon>
        <taxon>Pteriomorphia</taxon>
        <taxon>Mytilida</taxon>
        <taxon>Mytiloidea</taxon>
        <taxon>Mytilidae</taxon>
        <taxon>Mytilinae</taxon>
        <taxon>Mytilus</taxon>
    </lineage>
</organism>
<evidence type="ECO:0000256" key="3">
    <source>
        <dbReference type="ARBA" id="ARBA00022833"/>
    </source>
</evidence>
<dbReference type="SMART" id="SM00249">
    <property type="entry name" value="PHD"/>
    <property type="match status" value="1"/>
</dbReference>
<evidence type="ECO:0000313" key="8">
    <source>
        <dbReference type="Proteomes" id="UP000683360"/>
    </source>
</evidence>
<dbReference type="OrthoDB" id="8053712at2759"/>
<keyword evidence="8" id="KW-1185">Reference proteome</keyword>
<proteinExistence type="predicted"/>
<evidence type="ECO:0000256" key="2">
    <source>
        <dbReference type="ARBA" id="ARBA00022771"/>
    </source>
</evidence>
<evidence type="ECO:0000313" key="7">
    <source>
        <dbReference type="EMBL" id="CAG2217373.1"/>
    </source>
</evidence>
<dbReference type="InterPro" id="IPR019786">
    <property type="entry name" value="Zinc_finger_PHD-type_CS"/>
</dbReference>
<feature type="domain" description="PHD-type" evidence="6">
    <location>
        <begin position="58"/>
        <end position="112"/>
    </location>
</feature>
<dbReference type="EMBL" id="CAJPWZ010001534">
    <property type="protein sequence ID" value="CAG2217373.1"/>
    <property type="molecule type" value="Genomic_DNA"/>
</dbReference>
<dbReference type="Proteomes" id="UP000683360">
    <property type="component" value="Unassembled WGS sequence"/>
</dbReference>
<evidence type="ECO:0000256" key="5">
    <source>
        <dbReference type="SAM" id="MobiDB-lite"/>
    </source>
</evidence>
<evidence type="ECO:0000256" key="4">
    <source>
        <dbReference type="PROSITE-ProRule" id="PRU00146"/>
    </source>
</evidence>
<accession>A0A8S3SGM9</accession>
<feature type="region of interest" description="Disordered" evidence="5">
    <location>
        <begin position="245"/>
        <end position="343"/>
    </location>
</feature>
<gene>
    <name evidence="7" type="ORF">MEDL_31062</name>
</gene>
<feature type="compositionally biased region" description="Low complexity" evidence="5">
    <location>
        <begin position="306"/>
        <end position="316"/>
    </location>
</feature>
<dbReference type="InterPro" id="IPR001965">
    <property type="entry name" value="Znf_PHD"/>
</dbReference>